<dbReference type="Pfam" id="PF13403">
    <property type="entry name" value="Hint_2"/>
    <property type="match status" value="1"/>
</dbReference>
<evidence type="ECO:0000313" key="2">
    <source>
        <dbReference type="EMBL" id="SDY55975.1"/>
    </source>
</evidence>
<sequence>MPAYISEFSYLGTSSGEFIEIAVPAGTDVSSYSVIFYQFNGTIYNGFSLGTSVTTMNGHDIYVINNSSLGFSTGDPMGMFYADDAIALFDGSAVIQFISWAGNTVTAVQDPANGLTSTEVGFTATQGNSLQSDDGGLTYYEQTSVNQGSIPACYATGMLLLTPQGWCAVETLQEGDWLLGADGEAHPILWVWRGTQALDGTGNPVLISRGALGPNRPFADLIVSPQHRIVLDGSTFAPAKALTALKGIREMRGKREITWHHFACAAHIAVLANGVESESLLLGPQVLKFLRKADLHRLYSLFKNAEKGGALNGPPALPCLTVAAARRRLAAFEKPAQDTTNDAASCGPFELTHNLLGERLAKTVAF</sequence>
<reference evidence="2 3" key="1">
    <citation type="submission" date="2016-10" db="EMBL/GenBank/DDBJ databases">
        <authorList>
            <person name="de Groot N.N."/>
        </authorList>
    </citation>
    <scope>NUCLEOTIDE SEQUENCE [LARGE SCALE GENOMIC DNA]</scope>
    <source>
        <strain evidence="2 3">DSM 24677</strain>
    </source>
</reference>
<organism evidence="2 3">
    <name type="scientific">Lentibacter algarum</name>
    <dbReference type="NCBI Taxonomy" id="576131"/>
    <lineage>
        <taxon>Bacteria</taxon>
        <taxon>Pseudomonadati</taxon>
        <taxon>Pseudomonadota</taxon>
        <taxon>Alphaproteobacteria</taxon>
        <taxon>Rhodobacterales</taxon>
        <taxon>Roseobacteraceae</taxon>
        <taxon>Lentibacter</taxon>
    </lineage>
</organism>
<dbReference type="STRING" id="576131.SAMN05444486_102769"/>
<dbReference type="Proteomes" id="UP000199026">
    <property type="component" value="Unassembled WGS sequence"/>
</dbReference>
<proteinExistence type="predicted"/>
<dbReference type="AlphaFoldDB" id="A0A1H3KWD6"/>
<dbReference type="RefSeq" id="WP_089891048.1">
    <property type="nucleotide sequence ID" value="NZ_FNPR01000002.1"/>
</dbReference>
<feature type="domain" description="Hedgehog/Intein (Hint)" evidence="1">
    <location>
        <begin position="153"/>
        <end position="283"/>
    </location>
</feature>
<dbReference type="EMBL" id="FNPR01000002">
    <property type="protein sequence ID" value="SDY55975.1"/>
    <property type="molecule type" value="Genomic_DNA"/>
</dbReference>
<dbReference type="OrthoDB" id="7742354at2"/>
<dbReference type="SUPFAM" id="SSF51294">
    <property type="entry name" value="Hedgehog/intein (Hint) domain"/>
    <property type="match status" value="1"/>
</dbReference>
<dbReference type="InterPro" id="IPR036844">
    <property type="entry name" value="Hint_dom_sf"/>
</dbReference>
<gene>
    <name evidence="2" type="ORF">SAMN05444486_102769</name>
</gene>
<evidence type="ECO:0000259" key="1">
    <source>
        <dbReference type="Pfam" id="PF13403"/>
    </source>
</evidence>
<evidence type="ECO:0000313" key="3">
    <source>
        <dbReference type="Proteomes" id="UP000199026"/>
    </source>
</evidence>
<keyword evidence="3" id="KW-1185">Reference proteome</keyword>
<protein>
    <submittedName>
        <fullName evidence="2">Hint domain-containing protein</fullName>
    </submittedName>
</protein>
<dbReference type="GeneID" id="78124829"/>
<name>A0A1H3KWD6_9RHOB</name>
<accession>A0A1H3KWD6</accession>
<dbReference type="InterPro" id="IPR028992">
    <property type="entry name" value="Hedgehog/Intein_dom"/>
</dbReference>